<name>A0A4C1VKA1_EUMVA</name>
<proteinExistence type="predicted"/>
<reference evidence="1 2" key="1">
    <citation type="journal article" date="2019" name="Commun. Biol.">
        <title>The bagworm genome reveals a unique fibroin gene that provides high tensile strength.</title>
        <authorList>
            <person name="Kono N."/>
            <person name="Nakamura H."/>
            <person name="Ohtoshi R."/>
            <person name="Tomita M."/>
            <person name="Numata K."/>
            <person name="Arakawa K."/>
        </authorList>
    </citation>
    <scope>NUCLEOTIDE SEQUENCE [LARGE SCALE GENOMIC DNA]</scope>
</reference>
<dbReference type="EMBL" id="BGZK01000344">
    <property type="protein sequence ID" value="GBP38155.1"/>
    <property type="molecule type" value="Genomic_DNA"/>
</dbReference>
<sequence>MLKRIRLAYRPALLRRHFYHSYPSALLPEARTFLPYFVRCPSSAILCLRRGGGASRRTSPSSLVEAKAPSILLSNIYAGKVPAARHLFESWGISAFLEENDVTAERRRCHRLRGHMRYVQTVSVN</sequence>
<dbReference type="AlphaFoldDB" id="A0A4C1VKA1"/>
<evidence type="ECO:0000313" key="1">
    <source>
        <dbReference type="EMBL" id="GBP38155.1"/>
    </source>
</evidence>
<comment type="caution">
    <text evidence="1">The sequence shown here is derived from an EMBL/GenBank/DDBJ whole genome shotgun (WGS) entry which is preliminary data.</text>
</comment>
<accession>A0A4C1VKA1</accession>
<gene>
    <name evidence="1" type="ORF">EVAR_80440_1</name>
</gene>
<organism evidence="1 2">
    <name type="scientific">Eumeta variegata</name>
    <name type="common">Bagworm moth</name>
    <name type="synonym">Eumeta japonica</name>
    <dbReference type="NCBI Taxonomy" id="151549"/>
    <lineage>
        <taxon>Eukaryota</taxon>
        <taxon>Metazoa</taxon>
        <taxon>Ecdysozoa</taxon>
        <taxon>Arthropoda</taxon>
        <taxon>Hexapoda</taxon>
        <taxon>Insecta</taxon>
        <taxon>Pterygota</taxon>
        <taxon>Neoptera</taxon>
        <taxon>Endopterygota</taxon>
        <taxon>Lepidoptera</taxon>
        <taxon>Glossata</taxon>
        <taxon>Ditrysia</taxon>
        <taxon>Tineoidea</taxon>
        <taxon>Psychidae</taxon>
        <taxon>Oiketicinae</taxon>
        <taxon>Eumeta</taxon>
    </lineage>
</organism>
<evidence type="ECO:0000313" key="2">
    <source>
        <dbReference type="Proteomes" id="UP000299102"/>
    </source>
</evidence>
<keyword evidence="2" id="KW-1185">Reference proteome</keyword>
<dbReference type="Proteomes" id="UP000299102">
    <property type="component" value="Unassembled WGS sequence"/>
</dbReference>
<protein>
    <submittedName>
        <fullName evidence="1">Uncharacterized protein</fullName>
    </submittedName>
</protein>